<dbReference type="Pfam" id="PF08241">
    <property type="entry name" value="Methyltransf_11"/>
    <property type="match status" value="1"/>
</dbReference>
<accession>A0A1I3BFV2</accession>
<protein>
    <submittedName>
        <fullName evidence="2">Methyltransferase domain-containing protein</fullName>
    </submittedName>
</protein>
<dbReference type="PANTHER" id="PTHR42912">
    <property type="entry name" value="METHYLTRANSFERASE"/>
    <property type="match status" value="1"/>
</dbReference>
<gene>
    <name evidence="2" type="ORF">SAMN04487959_106210</name>
</gene>
<keyword evidence="2" id="KW-0808">Transferase</keyword>
<dbReference type="GO" id="GO:0008757">
    <property type="term" value="F:S-adenosylmethionine-dependent methyltransferase activity"/>
    <property type="evidence" value="ECO:0007669"/>
    <property type="project" value="InterPro"/>
</dbReference>
<keyword evidence="2" id="KW-0489">Methyltransferase</keyword>
<keyword evidence="3" id="KW-1185">Reference proteome</keyword>
<feature type="domain" description="Methyltransferase type 11" evidence="1">
    <location>
        <begin position="44"/>
        <end position="137"/>
    </location>
</feature>
<dbReference type="CDD" id="cd02440">
    <property type="entry name" value="AdoMet_MTases"/>
    <property type="match status" value="1"/>
</dbReference>
<dbReference type="Gene3D" id="3.40.50.150">
    <property type="entry name" value="Vaccinia Virus protein VP39"/>
    <property type="match status" value="1"/>
</dbReference>
<proteinExistence type="predicted"/>
<dbReference type="RefSeq" id="WP_092845897.1">
    <property type="nucleotide sequence ID" value="NZ_FOPY01000006.1"/>
</dbReference>
<sequence length="266" mass="28724">MSALHEHSLSPAEIYEEAFVPALFQQWGDVMTEAASVGFGHRVLDVACGTGVAACAAAERAGAQGSVVGLDPNSDMLAVAAFKHPLVEWREGRGEALPFPDASFDRVVSQFGLMFFDDPAAGLREMMRVLRTGGKLAVAVCDALDHSPGYAVLVELLHRLFGPPVADAFRAPFILGDQDRLQMLCLDAGLSEAGIERRDGNVHFASISDLITTERACAWTLGGILDDEEFDRLDREAQVSLLPFQHENGWIDFTMPALIVSAQKAP</sequence>
<evidence type="ECO:0000313" key="3">
    <source>
        <dbReference type="Proteomes" id="UP000199040"/>
    </source>
</evidence>
<dbReference type="GO" id="GO:0032259">
    <property type="term" value="P:methylation"/>
    <property type="evidence" value="ECO:0007669"/>
    <property type="project" value="UniProtKB-KW"/>
</dbReference>
<evidence type="ECO:0000313" key="2">
    <source>
        <dbReference type="EMBL" id="SFH61163.1"/>
    </source>
</evidence>
<dbReference type="STRING" id="442341.SAMN04487959_106210"/>
<dbReference type="Proteomes" id="UP000199040">
    <property type="component" value="Unassembled WGS sequence"/>
</dbReference>
<dbReference type="InterPro" id="IPR013216">
    <property type="entry name" value="Methyltransf_11"/>
</dbReference>
<organism evidence="2 3">
    <name type="scientific">Modicisalibacter xianhensis</name>
    <dbReference type="NCBI Taxonomy" id="442341"/>
    <lineage>
        <taxon>Bacteria</taxon>
        <taxon>Pseudomonadati</taxon>
        <taxon>Pseudomonadota</taxon>
        <taxon>Gammaproteobacteria</taxon>
        <taxon>Oceanospirillales</taxon>
        <taxon>Halomonadaceae</taxon>
        <taxon>Modicisalibacter</taxon>
    </lineage>
</organism>
<dbReference type="InterPro" id="IPR050508">
    <property type="entry name" value="Methyltransf_Superfamily"/>
</dbReference>
<name>A0A1I3BFV2_9GAMM</name>
<evidence type="ECO:0000259" key="1">
    <source>
        <dbReference type="Pfam" id="PF08241"/>
    </source>
</evidence>
<reference evidence="2 3" key="1">
    <citation type="submission" date="2016-10" db="EMBL/GenBank/DDBJ databases">
        <authorList>
            <person name="de Groot N.N."/>
        </authorList>
    </citation>
    <scope>NUCLEOTIDE SEQUENCE [LARGE SCALE GENOMIC DNA]</scope>
    <source>
        <strain evidence="2 3">CGMCC 1.6848</strain>
    </source>
</reference>
<dbReference type="InterPro" id="IPR029063">
    <property type="entry name" value="SAM-dependent_MTases_sf"/>
</dbReference>
<dbReference type="PANTHER" id="PTHR42912:SF80">
    <property type="entry name" value="METHYLTRANSFERASE DOMAIN-CONTAINING PROTEIN"/>
    <property type="match status" value="1"/>
</dbReference>
<dbReference type="EMBL" id="FOPY01000006">
    <property type="protein sequence ID" value="SFH61163.1"/>
    <property type="molecule type" value="Genomic_DNA"/>
</dbReference>
<dbReference type="AlphaFoldDB" id="A0A1I3BFV2"/>
<dbReference type="SUPFAM" id="SSF53335">
    <property type="entry name" value="S-adenosyl-L-methionine-dependent methyltransferases"/>
    <property type="match status" value="1"/>
</dbReference>